<dbReference type="Proteomes" id="UP000305906">
    <property type="component" value="Unassembled WGS sequence"/>
</dbReference>
<dbReference type="RefSeq" id="WP_138045026.1">
    <property type="nucleotide sequence ID" value="NZ_VBZC01000010.1"/>
</dbReference>
<reference evidence="1 2" key="1">
    <citation type="submission" date="2019-05" db="EMBL/GenBank/DDBJ databases">
        <title>Streptomyces sp. NEAU-C151, a novel actinomycete isolated from soil.</title>
        <authorList>
            <person name="Han L."/>
            <person name="Jiang H."/>
        </authorList>
    </citation>
    <scope>NUCLEOTIDE SEQUENCE [LARGE SCALE GENOMIC DNA]</scope>
    <source>
        <strain evidence="1 2">NEAU-C151</strain>
    </source>
</reference>
<comment type="caution">
    <text evidence="1">The sequence shown here is derived from an EMBL/GenBank/DDBJ whole genome shotgun (WGS) entry which is preliminary data.</text>
</comment>
<name>A0A5R9FQG5_9ACTN</name>
<evidence type="ECO:0000313" key="2">
    <source>
        <dbReference type="Proteomes" id="UP000305906"/>
    </source>
</evidence>
<sequence length="64" mass="7153">MRAPWPCGSHDRATLLKSVEFGRPGCITCLSRGPGRLHAGIFEEEFAVNEKDIPIWEDEGPEGW</sequence>
<dbReference type="EMBL" id="VBZC01000010">
    <property type="protein sequence ID" value="TLS46152.1"/>
    <property type="molecule type" value="Genomic_DNA"/>
</dbReference>
<protein>
    <submittedName>
        <fullName evidence="1">Uncharacterized protein</fullName>
    </submittedName>
</protein>
<evidence type="ECO:0000313" key="1">
    <source>
        <dbReference type="EMBL" id="TLS46152.1"/>
    </source>
</evidence>
<gene>
    <name evidence="1" type="ORF">FE633_11495</name>
</gene>
<proteinExistence type="predicted"/>
<organism evidence="1 2">
    <name type="scientific">Streptomyces montanus</name>
    <dbReference type="NCBI Taxonomy" id="2580423"/>
    <lineage>
        <taxon>Bacteria</taxon>
        <taxon>Bacillati</taxon>
        <taxon>Actinomycetota</taxon>
        <taxon>Actinomycetes</taxon>
        <taxon>Kitasatosporales</taxon>
        <taxon>Streptomycetaceae</taxon>
        <taxon>Streptomyces</taxon>
    </lineage>
</organism>
<dbReference type="AlphaFoldDB" id="A0A5R9FQG5"/>
<accession>A0A5R9FQG5</accession>
<keyword evidence="2" id="KW-1185">Reference proteome</keyword>